<dbReference type="OrthoDB" id="2370836at2759"/>
<keyword evidence="2" id="KW-1185">Reference proteome</keyword>
<accession>A0A397IVX8</accession>
<dbReference type="Proteomes" id="UP000266861">
    <property type="component" value="Unassembled WGS sequence"/>
</dbReference>
<dbReference type="AlphaFoldDB" id="A0A397IVX8"/>
<evidence type="ECO:0000313" key="1">
    <source>
        <dbReference type="EMBL" id="RHZ79197.1"/>
    </source>
</evidence>
<reference evidence="1 2" key="1">
    <citation type="submission" date="2018-08" db="EMBL/GenBank/DDBJ databases">
        <title>Genome and evolution of the arbuscular mycorrhizal fungus Diversispora epigaea (formerly Glomus versiforme) and its bacterial endosymbionts.</title>
        <authorList>
            <person name="Sun X."/>
            <person name="Fei Z."/>
            <person name="Harrison M."/>
        </authorList>
    </citation>
    <scope>NUCLEOTIDE SEQUENCE [LARGE SCALE GENOMIC DNA]</scope>
    <source>
        <strain evidence="1 2">IT104</strain>
    </source>
</reference>
<organism evidence="1 2">
    <name type="scientific">Diversispora epigaea</name>
    <dbReference type="NCBI Taxonomy" id="1348612"/>
    <lineage>
        <taxon>Eukaryota</taxon>
        <taxon>Fungi</taxon>
        <taxon>Fungi incertae sedis</taxon>
        <taxon>Mucoromycota</taxon>
        <taxon>Glomeromycotina</taxon>
        <taxon>Glomeromycetes</taxon>
        <taxon>Diversisporales</taxon>
        <taxon>Diversisporaceae</taxon>
        <taxon>Diversispora</taxon>
    </lineage>
</organism>
<proteinExistence type="predicted"/>
<name>A0A397IVX8_9GLOM</name>
<protein>
    <submittedName>
        <fullName evidence="1">Uncharacterized protein</fullName>
    </submittedName>
</protein>
<dbReference type="EMBL" id="PQFF01000142">
    <property type="protein sequence ID" value="RHZ79197.1"/>
    <property type="molecule type" value="Genomic_DNA"/>
</dbReference>
<comment type="caution">
    <text evidence="1">The sequence shown here is derived from an EMBL/GenBank/DDBJ whole genome shotgun (WGS) entry which is preliminary data.</text>
</comment>
<gene>
    <name evidence="1" type="ORF">Glove_151g93</name>
</gene>
<sequence length="102" mass="12358">MENFDTLLTNINRNNIHLPPEIDEVLNFFNSKKPIHDRNRCHAYKIFRYSVVKECKRIREFNFILIGRATNHLWKIPQHKKSRATNHLWKIPQHKKSQNTLI</sequence>
<evidence type="ECO:0000313" key="2">
    <source>
        <dbReference type="Proteomes" id="UP000266861"/>
    </source>
</evidence>